<dbReference type="InterPro" id="IPR050635">
    <property type="entry name" value="ATPase_protein_8"/>
</dbReference>
<evidence type="ECO:0000256" key="7">
    <source>
        <dbReference type="ARBA" id="ARBA00022989"/>
    </source>
</evidence>
<dbReference type="GO" id="GO:0045259">
    <property type="term" value="C:proton-transporting ATP synthase complex"/>
    <property type="evidence" value="ECO:0007669"/>
    <property type="project" value="UniProtKB-KW"/>
</dbReference>
<name>A0A0K0Q707_9PLEU</name>
<dbReference type="AlphaFoldDB" id="A0A0K0Q707"/>
<evidence type="ECO:0000256" key="15">
    <source>
        <dbReference type="SAM" id="Phobius"/>
    </source>
</evidence>
<dbReference type="GO" id="GO:0031966">
    <property type="term" value="C:mitochondrial membrane"/>
    <property type="evidence" value="ECO:0007669"/>
    <property type="project" value="UniProtKB-SubCell"/>
</dbReference>
<evidence type="ECO:0000256" key="6">
    <source>
        <dbReference type="ARBA" id="ARBA00022781"/>
    </source>
</evidence>
<evidence type="ECO:0000313" key="16">
    <source>
        <dbReference type="EMBL" id="AKR07202.1"/>
    </source>
</evidence>
<dbReference type="GO" id="GO:0015986">
    <property type="term" value="P:proton motive force-driven ATP synthesis"/>
    <property type="evidence" value="ECO:0007669"/>
    <property type="project" value="InterPro"/>
</dbReference>
<dbReference type="EMBL" id="KP992899">
    <property type="protein sequence ID" value="AKR07202.1"/>
    <property type="molecule type" value="Genomic_DNA"/>
</dbReference>
<dbReference type="PANTHER" id="PTHR39937">
    <property type="entry name" value="ATP SYNTHASE PROTEIN 8"/>
    <property type="match status" value="1"/>
</dbReference>
<evidence type="ECO:0000256" key="11">
    <source>
        <dbReference type="ARBA" id="ARBA00023310"/>
    </source>
</evidence>
<evidence type="ECO:0000256" key="1">
    <source>
        <dbReference type="ARBA" id="ARBA00004304"/>
    </source>
</evidence>
<evidence type="ECO:0000256" key="12">
    <source>
        <dbReference type="ARBA" id="ARBA00053067"/>
    </source>
</evidence>
<protein>
    <recommendedName>
        <fullName evidence="14">ATP synthase complex subunit 8</fullName>
    </recommendedName>
</protein>
<keyword evidence="8 14" id="KW-0406">Ion transport</keyword>
<sequence>MPQLDLLPWFSILVMTWLVFLGYLLPKTMKLLSAHLPQPKQEKSTDNTFWYWPWL</sequence>
<evidence type="ECO:0000256" key="10">
    <source>
        <dbReference type="ARBA" id="ARBA00023136"/>
    </source>
</evidence>
<keyword evidence="3 14" id="KW-0813">Transport</keyword>
<organism evidence="16">
    <name type="scientific">Symphurus orientalis</name>
    <name type="common">pygmy tongue-sole</name>
    <dbReference type="NCBI Taxonomy" id="665865"/>
    <lineage>
        <taxon>Eukaryota</taxon>
        <taxon>Metazoa</taxon>
        <taxon>Chordata</taxon>
        <taxon>Craniata</taxon>
        <taxon>Vertebrata</taxon>
        <taxon>Euteleostomi</taxon>
        <taxon>Actinopterygii</taxon>
        <taxon>Neopterygii</taxon>
        <taxon>Teleostei</taxon>
        <taxon>Neoteleostei</taxon>
        <taxon>Acanthomorphata</taxon>
        <taxon>Carangaria</taxon>
        <taxon>Pleuronectiformes</taxon>
        <taxon>Pleuronectoidei</taxon>
        <taxon>Cynoglossidae</taxon>
        <taxon>Symphurinae</taxon>
        <taxon>Symphurus</taxon>
    </lineage>
</organism>
<dbReference type="InterPro" id="IPR001421">
    <property type="entry name" value="ATP8_metazoa"/>
</dbReference>
<keyword evidence="9 14" id="KW-0496">Mitochondrion</keyword>
<reference evidence="16" key="1">
    <citation type="journal article" date="2015" name="BMC Genomics">
        <title>Tandem Duplication and Random Loss for mitogenome rearrangement in Symphurus (Teleost: Pleuronectiformes).</title>
        <authorList>
            <person name="Shi W."/>
            <person name="Gong L."/>
            <person name="Wang S.Y."/>
            <person name="Miao X.G."/>
            <person name="Kong X.Y."/>
        </authorList>
    </citation>
    <scope>NUCLEOTIDE SEQUENCE</scope>
</reference>
<keyword evidence="6 14" id="KW-0375">Hydrogen ion transport</keyword>
<keyword evidence="4 14" id="KW-0138">CF(0)</keyword>
<comment type="function">
    <text evidence="12">Subunit 8, of the mitochondrial membrane ATP synthase complex (F(1)F(0) ATP synthase or Complex V) that produces ATP from ADP in the presence of a proton gradient across the membrane which is generated by electron transport complexes of the respiratory chain. ATP synthase complex consist of a soluble F(1) head domain - the catalytic core - and a membrane F(1) domain - the membrane proton channel. These two domains are linked by a central stalk rotating inside the F(1) region and a stationary peripheral stalk. During catalysis, ATP synthesis in the catalytic domain of F(1) is coupled via a rotary mechanism of the central stalk subunits to proton translocation. In vivo, can only synthesize ATP although its ATP hydrolase activity can be activated artificially in vitro. Part of the complex F(0) domain.</text>
</comment>
<dbReference type="GO" id="GO:0015078">
    <property type="term" value="F:proton transmembrane transporter activity"/>
    <property type="evidence" value="ECO:0007669"/>
    <property type="project" value="InterPro"/>
</dbReference>
<evidence type="ECO:0000256" key="14">
    <source>
        <dbReference type="RuleBase" id="RU003661"/>
    </source>
</evidence>
<dbReference type="PANTHER" id="PTHR39937:SF1">
    <property type="entry name" value="ATP SYNTHASE PROTEIN 8"/>
    <property type="match status" value="1"/>
</dbReference>
<keyword evidence="11" id="KW-0066">ATP synthesis</keyword>
<keyword evidence="10 15" id="KW-0472">Membrane</keyword>
<feature type="transmembrane region" description="Helical" evidence="15">
    <location>
        <begin position="6"/>
        <end position="25"/>
    </location>
</feature>
<evidence type="ECO:0000256" key="8">
    <source>
        <dbReference type="ARBA" id="ARBA00023065"/>
    </source>
</evidence>
<evidence type="ECO:0000256" key="9">
    <source>
        <dbReference type="ARBA" id="ARBA00023128"/>
    </source>
</evidence>
<keyword evidence="7 15" id="KW-1133">Transmembrane helix</keyword>
<evidence type="ECO:0000256" key="4">
    <source>
        <dbReference type="ARBA" id="ARBA00022547"/>
    </source>
</evidence>
<keyword evidence="5 14" id="KW-0812">Transmembrane</keyword>
<comment type="subunit">
    <text evidence="13">Component of the ATP synthase complex composed at least of ATP5F1A/subunit alpha, ATP5F1B/subunit beta, ATP5MC1/subunit c (homooctomer), MT-ATP6/subunit a, MT-ATP8/subunit 8, ATP5ME/subunit e, ATP5MF/subunit f, ATP5MG/subunit g, ATP5MK/subunit k, ATP5MJ/subunit j, ATP5F1C/subunit gamma, ATP5F1D/subunit delta, ATP5F1E/subunit epsilon, ATP5PF/subunit F6, ATP5PB/subunit b, ATP5PD/subunit d, ATP5PO/subunit OSCP. ATP synthase complex consists of a soluble F(1) head domain (subunits alpha(3) and beta(3)) - the catalytic core - and a membrane F(0) domain - the membrane proton channel (subunits c, a, 8, e, f, g, k and j). These two domains are linked by a central stalk (subunits gamma, delta, and epsilon) rotating inside the F1 region and a stationary peripheral stalk (subunits F6, b, d, and OSCP).</text>
</comment>
<evidence type="ECO:0000256" key="5">
    <source>
        <dbReference type="ARBA" id="ARBA00022692"/>
    </source>
</evidence>
<proteinExistence type="inferred from homology"/>
<comment type="similarity">
    <text evidence="2 14">Belongs to the ATPase protein 8 family.</text>
</comment>
<accession>A0A0K0Q707</accession>
<comment type="subcellular location">
    <subcellularLocation>
        <location evidence="1 14">Mitochondrion membrane</location>
        <topology evidence="1 14">Single-pass membrane protein</topology>
    </subcellularLocation>
</comment>
<evidence type="ECO:0000256" key="13">
    <source>
        <dbReference type="ARBA" id="ARBA00064647"/>
    </source>
</evidence>
<dbReference type="Pfam" id="PF00895">
    <property type="entry name" value="ATP-synt_8"/>
    <property type="match status" value="1"/>
</dbReference>
<evidence type="ECO:0000256" key="2">
    <source>
        <dbReference type="ARBA" id="ARBA00008892"/>
    </source>
</evidence>
<gene>
    <name evidence="16" type="primary">ATP8</name>
</gene>
<evidence type="ECO:0000256" key="3">
    <source>
        <dbReference type="ARBA" id="ARBA00022448"/>
    </source>
</evidence>
<geneLocation type="mitochondrion" evidence="16"/>